<dbReference type="AlphaFoldDB" id="A0AAV3YD32"/>
<comment type="caution">
    <text evidence="1">The sequence shown here is derived from an EMBL/GenBank/DDBJ whole genome shotgun (WGS) entry which is preliminary data.</text>
</comment>
<gene>
    <name evidence="1" type="ORF">PoB_000729700</name>
</gene>
<dbReference type="Proteomes" id="UP000735302">
    <property type="component" value="Unassembled WGS sequence"/>
</dbReference>
<organism evidence="1 2">
    <name type="scientific">Plakobranchus ocellatus</name>
    <dbReference type="NCBI Taxonomy" id="259542"/>
    <lineage>
        <taxon>Eukaryota</taxon>
        <taxon>Metazoa</taxon>
        <taxon>Spiralia</taxon>
        <taxon>Lophotrochozoa</taxon>
        <taxon>Mollusca</taxon>
        <taxon>Gastropoda</taxon>
        <taxon>Heterobranchia</taxon>
        <taxon>Euthyneura</taxon>
        <taxon>Panpulmonata</taxon>
        <taxon>Sacoglossa</taxon>
        <taxon>Placobranchoidea</taxon>
        <taxon>Plakobranchidae</taxon>
        <taxon>Plakobranchus</taxon>
    </lineage>
</organism>
<dbReference type="EMBL" id="BLXT01000847">
    <property type="protein sequence ID" value="GFN80791.1"/>
    <property type="molecule type" value="Genomic_DNA"/>
</dbReference>
<evidence type="ECO:0000313" key="2">
    <source>
        <dbReference type="Proteomes" id="UP000735302"/>
    </source>
</evidence>
<proteinExistence type="predicted"/>
<sequence>MKPSDKTAVASSDIAAHTKKDPVLSQALRLSTKVYPSVNQSVRHQLMRQKHYHDHSAKERLIEPNQRVFYRNHPGVPKWVPGTAIAKTAQVAFKVKSEQHGIIRRDQNCLVAAKRHYRPSPGFRALDH</sequence>
<name>A0AAV3YD32_9GAST</name>
<evidence type="ECO:0000313" key="1">
    <source>
        <dbReference type="EMBL" id="GFN80791.1"/>
    </source>
</evidence>
<protein>
    <submittedName>
        <fullName evidence="1">Low quality protein: uncharacterized protein k02a2.6-like</fullName>
    </submittedName>
</protein>
<accession>A0AAV3YD32</accession>
<reference evidence="1 2" key="1">
    <citation type="journal article" date="2021" name="Elife">
        <title>Chloroplast acquisition without the gene transfer in kleptoplastic sea slugs, Plakobranchus ocellatus.</title>
        <authorList>
            <person name="Maeda T."/>
            <person name="Takahashi S."/>
            <person name="Yoshida T."/>
            <person name="Shimamura S."/>
            <person name="Takaki Y."/>
            <person name="Nagai Y."/>
            <person name="Toyoda A."/>
            <person name="Suzuki Y."/>
            <person name="Arimoto A."/>
            <person name="Ishii H."/>
            <person name="Satoh N."/>
            <person name="Nishiyama T."/>
            <person name="Hasebe M."/>
            <person name="Maruyama T."/>
            <person name="Minagawa J."/>
            <person name="Obokata J."/>
            <person name="Shigenobu S."/>
        </authorList>
    </citation>
    <scope>NUCLEOTIDE SEQUENCE [LARGE SCALE GENOMIC DNA]</scope>
</reference>
<keyword evidence="2" id="KW-1185">Reference proteome</keyword>